<keyword evidence="1" id="KW-0732">Signal</keyword>
<dbReference type="Pfam" id="PF00174">
    <property type="entry name" value="Oxidored_molyb"/>
    <property type="match status" value="1"/>
</dbReference>
<gene>
    <name evidence="3" type="ORF">VW35_14795</name>
</gene>
<evidence type="ECO:0000313" key="4">
    <source>
        <dbReference type="Proteomes" id="UP000033514"/>
    </source>
</evidence>
<dbReference type="STRING" id="361041.VW35_14795"/>
<evidence type="ECO:0000313" key="3">
    <source>
        <dbReference type="EMBL" id="KKB77421.1"/>
    </source>
</evidence>
<name>A0A0F5L4T0_9HYPH</name>
<dbReference type="OrthoDB" id="9798763at2"/>
<feature type="domain" description="Oxidoreductase molybdopterin-binding" evidence="2">
    <location>
        <begin position="49"/>
        <end position="130"/>
    </location>
</feature>
<organism evidence="3 4">
    <name type="scientific">Devosia soli</name>
    <dbReference type="NCBI Taxonomy" id="361041"/>
    <lineage>
        <taxon>Bacteria</taxon>
        <taxon>Pseudomonadati</taxon>
        <taxon>Pseudomonadota</taxon>
        <taxon>Alphaproteobacteria</taxon>
        <taxon>Hyphomicrobiales</taxon>
        <taxon>Devosiaceae</taxon>
        <taxon>Devosia</taxon>
    </lineage>
</organism>
<dbReference type="RefSeq" id="WP_046143871.1">
    <property type="nucleotide sequence ID" value="NZ_LAJG01000025.1"/>
</dbReference>
<dbReference type="PATRIC" id="fig|361041.3.peg.2349"/>
<dbReference type="Gene3D" id="3.90.420.10">
    <property type="entry name" value="Oxidoreductase, molybdopterin-binding domain"/>
    <property type="match status" value="1"/>
</dbReference>
<dbReference type="InterPro" id="IPR036374">
    <property type="entry name" value="OxRdtase_Mopterin-bd_sf"/>
</dbReference>
<dbReference type="InterPro" id="IPR000572">
    <property type="entry name" value="OxRdtase_Mopterin-bd_dom"/>
</dbReference>
<comment type="caution">
    <text evidence="3">The sequence shown here is derived from an EMBL/GenBank/DDBJ whole genome shotgun (WGS) entry which is preliminary data.</text>
</comment>
<dbReference type="EMBL" id="LAJG01000025">
    <property type="protein sequence ID" value="KKB77421.1"/>
    <property type="molecule type" value="Genomic_DNA"/>
</dbReference>
<evidence type="ECO:0000259" key="2">
    <source>
        <dbReference type="Pfam" id="PF00174"/>
    </source>
</evidence>
<proteinExistence type="predicted"/>
<dbReference type="AlphaFoldDB" id="A0A0F5L4T0"/>
<reference evidence="3 4" key="1">
    <citation type="submission" date="2015-03" db="EMBL/GenBank/DDBJ databases">
        <authorList>
            <person name="Hassan Y.I."/>
            <person name="Lepp D."/>
            <person name="Zhou T."/>
        </authorList>
    </citation>
    <scope>NUCLEOTIDE SEQUENCE [LARGE SCALE GENOMIC DNA]</scope>
    <source>
        <strain evidence="3 4">GH2-10</strain>
    </source>
</reference>
<evidence type="ECO:0000256" key="1">
    <source>
        <dbReference type="SAM" id="SignalP"/>
    </source>
</evidence>
<keyword evidence="4" id="KW-1185">Reference proteome</keyword>
<feature type="chain" id="PRO_5002492073" description="Oxidoreductase molybdopterin-binding domain-containing protein" evidence="1">
    <location>
        <begin position="25"/>
        <end position="158"/>
    </location>
</feature>
<feature type="signal peptide" evidence="1">
    <location>
        <begin position="1"/>
        <end position="24"/>
    </location>
</feature>
<dbReference type="SUPFAM" id="SSF56524">
    <property type="entry name" value="Oxidoreductase molybdopterin-binding domain"/>
    <property type="match status" value="1"/>
</dbReference>
<protein>
    <recommendedName>
        <fullName evidence="2">Oxidoreductase molybdopterin-binding domain-containing protein</fullName>
    </recommendedName>
</protein>
<sequence length="158" mass="17091">MIAKRVLTSVLLLAGALIVAPAFAQDVPAVTITSPSGSVTFDRDQLEAMGLVSIKTHTPWNEGLIDFEGVPLATLLEKADATGKTVTVIALNDYSVDIPTSDFAEFGTILAVKRNGDYMPVDDQGPFFVIYPFDSDPVLQGQPYYGRAVWQVKQITVQ</sequence>
<dbReference type="Proteomes" id="UP000033514">
    <property type="component" value="Unassembled WGS sequence"/>
</dbReference>
<accession>A0A0F5L4T0</accession>